<sequence>MGPPEHTVRPSRFTLPTRTIQGHHDDRHAGFHHRAAIEKLIDNLGPTVPPVMLERFRTATREEIDAYESALAALQSPFLFIRRCVDMIKKGRDLDENTMDEIEDMAIVPGDQTTMSATKKAQLEDDAAPIKPGLVRPYELLSSNCVTCMRNADHGDLHIVGTKAQLVALRPHQMREQANHTAETKREAHMLLVQARARYKLNGGEEKLQLMRRAQNRVLHIQKQINALHKIADSEEARLERVIEYSDALEAIGAEG</sequence>
<evidence type="ECO:0000313" key="2">
    <source>
        <dbReference type="Proteomes" id="UP000799776"/>
    </source>
</evidence>
<reference evidence="1" key="1">
    <citation type="journal article" date="2020" name="Stud. Mycol.">
        <title>101 Dothideomycetes genomes: a test case for predicting lifestyles and emergence of pathogens.</title>
        <authorList>
            <person name="Haridas S."/>
            <person name="Albert R."/>
            <person name="Binder M."/>
            <person name="Bloem J."/>
            <person name="Labutti K."/>
            <person name="Salamov A."/>
            <person name="Andreopoulos B."/>
            <person name="Baker S."/>
            <person name="Barry K."/>
            <person name="Bills G."/>
            <person name="Bluhm B."/>
            <person name="Cannon C."/>
            <person name="Castanera R."/>
            <person name="Culley D."/>
            <person name="Daum C."/>
            <person name="Ezra D."/>
            <person name="Gonzalez J."/>
            <person name="Henrissat B."/>
            <person name="Kuo A."/>
            <person name="Liang C."/>
            <person name="Lipzen A."/>
            <person name="Lutzoni F."/>
            <person name="Magnuson J."/>
            <person name="Mondo S."/>
            <person name="Nolan M."/>
            <person name="Ohm R."/>
            <person name="Pangilinan J."/>
            <person name="Park H.-J."/>
            <person name="Ramirez L."/>
            <person name="Alfaro M."/>
            <person name="Sun H."/>
            <person name="Tritt A."/>
            <person name="Yoshinaga Y."/>
            <person name="Zwiers L.-H."/>
            <person name="Turgeon B."/>
            <person name="Goodwin S."/>
            <person name="Spatafora J."/>
            <person name="Crous P."/>
            <person name="Grigoriev I."/>
        </authorList>
    </citation>
    <scope>NUCLEOTIDE SEQUENCE</scope>
    <source>
        <strain evidence="1">CBS 121410</strain>
    </source>
</reference>
<organism evidence="1 2">
    <name type="scientific">Saccharata proteae CBS 121410</name>
    <dbReference type="NCBI Taxonomy" id="1314787"/>
    <lineage>
        <taxon>Eukaryota</taxon>
        <taxon>Fungi</taxon>
        <taxon>Dikarya</taxon>
        <taxon>Ascomycota</taxon>
        <taxon>Pezizomycotina</taxon>
        <taxon>Dothideomycetes</taxon>
        <taxon>Dothideomycetes incertae sedis</taxon>
        <taxon>Botryosphaeriales</taxon>
        <taxon>Saccharataceae</taxon>
        <taxon>Saccharata</taxon>
    </lineage>
</organism>
<dbReference type="Proteomes" id="UP000799776">
    <property type="component" value="Unassembled WGS sequence"/>
</dbReference>
<comment type="caution">
    <text evidence="1">The sequence shown here is derived from an EMBL/GenBank/DDBJ whole genome shotgun (WGS) entry which is preliminary data.</text>
</comment>
<keyword evidence="2" id="KW-1185">Reference proteome</keyword>
<accession>A0A9P4LZF7</accession>
<name>A0A9P4LZF7_9PEZI</name>
<dbReference type="EMBL" id="ML978711">
    <property type="protein sequence ID" value="KAF2091348.1"/>
    <property type="molecule type" value="Genomic_DNA"/>
</dbReference>
<dbReference type="AlphaFoldDB" id="A0A9P4LZF7"/>
<protein>
    <submittedName>
        <fullName evidence="1">Uncharacterized protein</fullName>
    </submittedName>
</protein>
<gene>
    <name evidence="1" type="ORF">K490DRAFT_60786</name>
</gene>
<evidence type="ECO:0000313" key="1">
    <source>
        <dbReference type="EMBL" id="KAF2091348.1"/>
    </source>
</evidence>
<proteinExistence type="predicted"/>